<keyword evidence="5 6" id="KW-0472">Membrane</keyword>
<feature type="transmembrane region" description="Helical" evidence="6">
    <location>
        <begin position="148"/>
        <end position="172"/>
    </location>
</feature>
<proteinExistence type="predicted"/>
<keyword evidence="4 6" id="KW-1133">Transmembrane helix</keyword>
<evidence type="ECO:0000256" key="1">
    <source>
        <dbReference type="ARBA" id="ARBA00004651"/>
    </source>
</evidence>
<keyword evidence="2" id="KW-1003">Cell membrane</keyword>
<evidence type="ECO:0000313" key="8">
    <source>
        <dbReference type="Proteomes" id="UP000189733"/>
    </source>
</evidence>
<name>A0A1T4VW64_9BACT</name>
<feature type="transmembrane region" description="Helical" evidence="6">
    <location>
        <begin position="178"/>
        <end position="197"/>
    </location>
</feature>
<protein>
    <submittedName>
        <fullName evidence="7">Threonine/homoserine/homoserine lactone efflux protein</fullName>
    </submittedName>
</protein>
<feature type="transmembrane region" description="Helical" evidence="6">
    <location>
        <begin position="105"/>
        <end position="127"/>
    </location>
</feature>
<dbReference type="GO" id="GO:0015171">
    <property type="term" value="F:amino acid transmembrane transporter activity"/>
    <property type="evidence" value="ECO:0007669"/>
    <property type="project" value="TreeGrafter"/>
</dbReference>
<evidence type="ECO:0000256" key="5">
    <source>
        <dbReference type="ARBA" id="ARBA00023136"/>
    </source>
</evidence>
<evidence type="ECO:0000313" key="7">
    <source>
        <dbReference type="EMBL" id="SKA69226.1"/>
    </source>
</evidence>
<feature type="transmembrane region" description="Helical" evidence="6">
    <location>
        <begin position="300"/>
        <end position="320"/>
    </location>
</feature>
<dbReference type="Pfam" id="PF01810">
    <property type="entry name" value="LysE"/>
    <property type="match status" value="1"/>
</dbReference>
<feature type="transmembrane region" description="Helical" evidence="6">
    <location>
        <begin position="230"/>
        <end position="251"/>
    </location>
</feature>
<gene>
    <name evidence="7" type="ORF">SAMN02745702_01076</name>
</gene>
<dbReference type="AlphaFoldDB" id="A0A1T4VW64"/>
<dbReference type="PANTHER" id="PTHR30086:SF20">
    <property type="entry name" value="ARGININE EXPORTER PROTEIN ARGO-RELATED"/>
    <property type="match status" value="1"/>
</dbReference>
<sequence length="323" mass="34772">MGIPLSLKKNRAEWDEGFAFLSISPVFFELVGVSRLRRLAEEKEVFLSPSHPSLNFIHAKRGWNSNSLRIRKGIIPLRGVRGWPRPGFGGGAPNTTTHNKKKEKIFMLGIGLEQYMMFMAAVLLLNLTPGPDMIYVATRSAAQGRGAGLASALAIACGGVLHTCAAALGLSAVLMHSALAYDLVRWAGAAYLVWMGLKMLRSGGAKKVMAGANGGTVHEREPLWKLFRQGLIVAVLNPKVALFFLSFLPQFANPNGENFTAQLVLLGLSFCMSGFLVLLGVVLCCGAVRTFAAGRPGLHRFQNSLTGGIFITLGICLGFAKRS</sequence>
<evidence type="ECO:0000256" key="2">
    <source>
        <dbReference type="ARBA" id="ARBA00022475"/>
    </source>
</evidence>
<dbReference type="Proteomes" id="UP000189733">
    <property type="component" value="Unassembled WGS sequence"/>
</dbReference>
<evidence type="ECO:0000256" key="4">
    <source>
        <dbReference type="ARBA" id="ARBA00022989"/>
    </source>
</evidence>
<feature type="transmembrane region" description="Helical" evidence="6">
    <location>
        <begin position="263"/>
        <end position="288"/>
    </location>
</feature>
<accession>A0A1T4VW64</accession>
<dbReference type="STRING" id="1121442.SAMN02745702_01076"/>
<keyword evidence="8" id="KW-1185">Reference proteome</keyword>
<evidence type="ECO:0000256" key="3">
    <source>
        <dbReference type="ARBA" id="ARBA00022692"/>
    </source>
</evidence>
<dbReference type="PANTHER" id="PTHR30086">
    <property type="entry name" value="ARGININE EXPORTER PROTEIN ARGO"/>
    <property type="match status" value="1"/>
</dbReference>
<organism evidence="7 8">
    <name type="scientific">Desulfobaculum bizertense DSM 18034</name>
    <dbReference type="NCBI Taxonomy" id="1121442"/>
    <lineage>
        <taxon>Bacteria</taxon>
        <taxon>Pseudomonadati</taxon>
        <taxon>Thermodesulfobacteriota</taxon>
        <taxon>Desulfovibrionia</taxon>
        <taxon>Desulfovibrionales</taxon>
        <taxon>Desulfovibrionaceae</taxon>
        <taxon>Desulfobaculum</taxon>
    </lineage>
</organism>
<evidence type="ECO:0000256" key="6">
    <source>
        <dbReference type="SAM" id="Phobius"/>
    </source>
</evidence>
<keyword evidence="3 6" id="KW-0812">Transmembrane</keyword>
<dbReference type="EMBL" id="FUYA01000003">
    <property type="protein sequence ID" value="SKA69226.1"/>
    <property type="molecule type" value="Genomic_DNA"/>
</dbReference>
<dbReference type="InterPro" id="IPR001123">
    <property type="entry name" value="LeuE-type"/>
</dbReference>
<comment type="subcellular location">
    <subcellularLocation>
        <location evidence="1">Cell membrane</location>
        <topology evidence="1">Multi-pass membrane protein</topology>
    </subcellularLocation>
</comment>
<dbReference type="GO" id="GO:0005886">
    <property type="term" value="C:plasma membrane"/>
    <property type="evidence" value="ECO:0007669"/>
    <property type="project" value="UniProtKB-SubCell"/>
</dbReference>
<reference evidence="7 8" key="1">
    <citation type="submission" date="2017-02" db="EMBL/GenBank/DDBJ databases">
        <authorList>
            <person name="Peterson S.W."/>
        </authorList>
    </citation>
    <scope>NUCLEOTIDE SEQUENCE [LARGE SCALE GENOMIC DNA]</scope>
    <source>
        <strain evidence="7 8">DSM 18034</strain>
    </source>
</reference>